<dbReference type="RefSeq" id="WP_013516275.1">
    <property type="nucleotide sequence ID" value="NZ_CP027670.1"/>
</dbReference>
<dbReference type="AlphaFoldDB" id="A0A2S0N5W7"/>
<keyword evidence="2" id="KW-1185">Reference proteome</keyword>
<accession>A0A2S0N5W7</accession>
<dbReference type="KEGG" id="simp:C6571_18165"/>
<dbReference type="Proteomes" id="UP000239326">
    <property type="component" value="Plasmid unnamed1"/>
</dbReference>
<protein>
    <submittedName>
        <fullName evidence="1">Uncharacterized protein</fullName>
    </submittedName>
</protein>
<evidence type="ECO:0000313" key="2">
    <source>
        <dbReference type="Proteomes" id="UP000239326"/>
    </source>
</evidence>
<geneLocation type="plasmid" evidence="1 2">
    <name>unnamed1</name>
</geneLocation>
<organism evidence="1 2">
    <name type="scientific">Simplicispira suum</name>
    <dbReference type="NCBI Taxonomy" id="2109915"/>
    <lineage>
        <taxon>Bacteria</taxon>
        <taxon>Pseudomonadati</taxon>
        <taxon>Pseudomonadota</taxon>
        <taxon>Betaproteobacteria</taxon>
        <taxon>Burkholderiales</taxon>
        <taxon>Comamonadaceae</taxon>
        <taxon>Simplicispira</taxon>
    </lineage>
</organism>
<keyword evidence="1" id="KW-0614">Plasmid</keyword>
<gene>
    <name evidence="1" type="ORF">C6571_18165</name>
</gene>
<dbReference type="OrthoDB" id="9980170at2"/>
<evidence type="ECO:0000313" key="1">
    <source>
        <dbReference type="EMBL" id="AVO43371.1"/>
    </source>
</evidence>
<dbReference type="EMBL" id="CP027670">
    <property type="protein sequence ID" value="AVO43371.1"/>
    <property type="molecule type" value="Genomic_DNA"/>
</dbReference>
<name>A0A2S0N5W7_9BURK</name>
<reference evidence="1 2" key="1">
    <citation type="submission" date="2018-03" db="EMBL/GenBank/DDBJ databases">
        <title>Genome sequencing of Simplicispira sp.</title>
        <authorList>
            <person name="Kim S.-J."/>
            <person name="Heo J."/>
            <person name="Kwon S.-W."/>
        </authorList>
    </citation>
    <scope>NUCLEOTIDE SEQUENCE [LARGE SCALE GENOMIC DNA]</scope>
    <source>
        <strain evidence="1 2">SC1-8</strain>
        <plasmid evidence="1 2">unnamed1</plasmid>
    </source>
</reference>
<proteinExistence type="predicted"/>
<sequence length="82" mass="9762">MTPEINEIRAFVNRAPKTWMFRDGELLNFTPARHAWLNKMASGSLDQRINRRAGICTQTPIWKYPTMSAIQRNQRRRIRRGY</sequence>